<keyword evidence="3" id="KW-0808">Transferase</keyword>
<dbReference type="RefSeq" id="WP_062958390.1">
    <property type="nucleotide sequence ID" value="NZ_JALLPZ010000002.1"/>
</dbReference>
<dbReference type="InterPro" id="IPR036249">
    <property type="entry name" value="Thioredoxin-like_sf"/>
</dbReference>
<dbReference type="InterPro" id="IPR040079">
    <property type="entry name" value="Glutathione_S-Trfase"/>
</dbReference>
<dbReference type="PROSITE" id="PS50404">
    <property type="entry name" value="GST_NTER"/>
    <property type="match status" value="1"/>
</dbReference>
<dbReference type="Gene3D" id="1.20.1050.10">
    <property type="match status" value="1"/>
</dbReference>
<name>A0A367XGK8_9PROT</name>
<feature type="domain" description="GST C-terminal" evidence="2">
    <location>
        <begin position="86"/>
        <end position="213"/>
    </location>
</feature>
<comment type="caution">
    <text evidence="3">The sequence shown here is derived from an EMBL/GenBank/DDBJ whole genome shotgun (WGS) entry which is preliminary data.</text>
</comment>
<dbReference type="InterPro" id="IPR036282">
    <property type="entry name" value="Glutathione-S-Trfase_C_sf"/>
</dbReference>
<dbReference type="SUPFAM" id="SSF52833">
    <property type="entry name" value="Thioredoxin-like"/>
    <property type="match status" value="1"/>
</dbReference>
<dbReference type="SUPFAM" id="SSF47616">
    <property type="entry name" value="GST C-terminal domain-like"/>
    <property type="match status" value="1"/>
</dbReference>
<dbReference type="GO" id="GO:0005737">
    <property type="term" value="C:cytoplasm"/>
    <property type="evidence" value="ECO:0007669"/>
    <property type="project" value="TreeGrafter"/>
</dbReference>
<dbReference type="Proteomes" id="UP000252266">
    <property type="component" value="Unassembled WGS sequence"/>
</dbReference>
<dbReference type="PANTHER" id="PTHR43968:SF6">
    <property type="entry name" value="GLUTATHIONE S-TRANSFERASE OMEGA"/>
    <property type="match status" value="1"/>
</dbReference>
<sequence>MSIILYGYHYSVYTRIVRMVLAAKDIAYRYVEIDPFSDNPDPAYRNLHPFGRVPVIRNGDFVLYETAPIARYLDEISPPVLLLPPDPESRARMMQIIHIADNYGYWPMVRQVFAHRVFRVAEGEEPDENVIAEGKVASRKVCKALDQLASEGNFLTGSAISHADLHLGAMMTYFTLAPEGLEIVNGFPRLLHWWRGMAGHALLSKSDPGLPVA</sequence>
<evidence type="ECO:0000313" key="4">
    <source>
        <dbReference type="Proteomes" id="UP000252266"/>
    </source>
</evidence>
<dbReference type="InterPro" id="IPR004045">
    <property type="entry name" value="Glutathione_S-Trfase_N"/>
</dbReference>
<organism evidence="3 4">
    <name type="scientific">Thalassospira xiamenensis</name>
    <dbReference type="NCBI Taxonomy" id="220697"/>
    <lineage>
        <taxon>Bacteria</taxon>
        <taxon>Pseudomonadati</taxon>
        <taxon>Pseudomonadota</taxon>
        <taxon>Alphaproteobacteria</taxon>
        <taxon>Rhodospirillales</taxon>
        <taxon>Thalassospiraceae</taxon>
        <taxon>Thalassospira</taxon>
    </lineage>
</organism>
<dbReference type="InterPro" id="IPR050983">
    <property type="entry name" value="GST_Omega/HSP26"/>
</dbReference>
<dbReference type="CDD" id="cd00299">
    <property type="entry name" value="GST_C_family"/>
    <property type="match status" value="1"/>
</dbReference>
<evidence type="ECO:0000259" key="1">
    <source>
        <dbReference type="PROSITE" id="PS50404"/>
    </source>
</evidence>
<dbReference type="Pfam" id="PF13417">
    <property type="entry name" value="GST_N_3"/>
    <property type="match status" value="1"/>
</dbReference>
<accession>A0A367XGK8</accession>
<dbReference type="PROSITE" id="PS50405">
    <property type="entry name" value="GST_CTER"/>
    <property type="match status" value="1"/>
</dbReference>
<proteinExistence type="predicted"/>
<evidence type="ECO:0000313" key="3">
    <source>
        <dbReference type="EMBL" id="RCK52776.1"/>
    </source>
</evidence>
<dbReference type="Pfam" id="PF13410">
    <property type="entry name" value="GST_C_2"/>
    <property type="match status" value="1"/>
</dbReference>
<dbReference type="Gene3D" id="3.40.30.10">
    <property type="entry name" value="Glutaredoxin"/>
    <property type="match status" value="1"/>
</dbReference>
<evidence type="ECO:0000259" key="2">
    <source>
        <dbReference type="PROSITE" id="PS50405"/>
    </source>
</evidence>
<dbReference type="GO" id="GO:0016740">
    <property type="term" value="F:transferase activity"/>
    <property type="evidence" value="ECO:0007669"/>
    <property type="project" value="UniProtKB-KW"/>
</dbReference>
<dbReference type="InterPro" id="IPR010987">
    <property type="entry name" value="Glutathione-S-Trfase_C-like"/>
</dbReference>
<dbReference type="EMBL" id="JPWJ01000001">
    <property type="protein sequence ID" value="RCK52776.1"/>
    <property type="molecule type" value="Genomic_DNA"/>
</dbReference>
<dbReference type="SFLD" id="SFLDS00019">
    <property type="entry name" value="Glutathione_Transferase_(cytos"/>
    <property type="match status" value="1"/>
</dbReference>
<gene>
    <name evidence="3" type="ORF">TH44_00655</name>
</gene>
<feature type="domain" description="GST N-terminal" evidence="1">
    <location>
        <begin position="1"/>
        <end position="81"/>
    </location>
</feature>
<reference evidence="3 4" key="1">
    <citation type="submission" date="2014-07" db="EMBL/GenBank/DDBJ databases">
        <title>Draft genome sequence of Thalassospira xiamenensis IB13.</title>
        <authorList>
            <person name="Lai Q."/>
            <person name="Shao Z."/>
        </authorList>
    </citation>
    <scope>NUCLEOTIDE SEQUENCE [LARGE SCALE GENOMIC DNA]</scope>
    <source>
        <strain evidence="3 4">IB13</strain>
    </source>
</reference>
<protein>
    <submittedName>
        <fullName evidence="3">Glutathione S-transferase</fullName>
    </submittedName>
</protein>
<dbReference type="PANTHER" id="PTHR43968">
    <property type="match status" value="1"/>
</dbReference>
<dbReference type="SFLD" id="SFLDG00358">
    <property type="entry name" value="Main_(cytGST)"/>
    <property type="match status" value="1"/>
</dbReference>
<dbReference type="AlphaFoldDB" id="A0A367XGK8"/>